<keyword evidence="1 5" id="KW-0808">Transferase</keyword>
<evidence type="ECO:0000259" key="4">
    <source>
        <dbReference type="PROSITE" id="PS51186"/>
    </source>
</evidence>
<proteinExistence type="inferred from homology"/>
<keyword evidence="5" id="KW-0689">Ribosomal protein</keyword>
<keyword evidence="6" id="KW-1185">Reference proteome</keyword>
<dbReference type="InterPro" id="IPR051531">
    <property type="entry name" value="N-acetyltransferase"/>
</dbReference>
<dbReference type="Pfam" id="PF13302">
    <property type="entry name" value="Acetyltransf_3"/>
    <property type="match status" value="1"/>
</dbReference>
<dbReference type="PANTHER" id="PTHR43792">
    <property type="entry name" value="GNAT FAMILY, PUTATIVE (AFU_ORTHOLOGUE AFUA_3G00765)-RELATED-RELATED"/>
    <property type="match status" value="1"/>
</dbReference>
<sequence length="189" mass="21838">MYSPFSHTVIASFDHLVLCILHTSHAKLYHEYLIRNKTYLAPYSPKREQSYAEISEILARIPEHPHAIQHNKQISFVLIDPHLEQIIGDIHFTGFIFGVFQACYLGFALDQHAQGNNWMYQALSHAISYVRTQSQIHRIMANHLPDNLKSARLLQRLGFEPEGYAKAYLKINGQWQDHVLTALVFDETP</sequence>
<dbReference type="Proteomes" id="UP000243463">
    <property type="component" value="Unassembled WGS sequence"/>
</dbReference>
<dbReference type="AlphaFoldDB" id="A0A217EET7"/>
<dbReference type="InterPro" id="IPR000182">
    <property type="entry name" value="GNAT_dom"/>
</dbReference>
<reference evidence="6" key="1">
    <citation type="submission" date="2017-06" db="EMBL/GenBank/DDBJ databases">
        <authorList>
            <person name="Varghese N."/>
            <person name="Submissions S."/>
        </authorList>
    </citation>
    <scope>NUCLEOTIDE SEQUENCE [LARGE SCALE GENOMIC DNA]</scope>
    <source>
        <strain evidence="6">ANC 5114</strain>
    </source>
</reference>
<evidence type="ECO:0000256" key="3">
    <source>
        <dbReference type="ARBA" id="ARBA00038502"/>
    </source>
</evidence>
<dbReference type="GO" id="GO:0008999">
    <property type="term" value="F:protein-N-terminal-alanine acetyltransferase activity"/>
    <property type="evidence" value="ECO:0007669"/>
    <property type="project" value="TreeGrafter"/>
</dbReference>
<gene>
    <name evidence="5" type="ORF">SAMN05444584_0939</name>
</gene>
<dbReference type="Gene3D" id="3.40.630.30">
    <property type="match status" value="1"/>
</dbReference>
<evidence type="ECO:0000313" key="5">
    <source>
        <dbReference type="EMBL" id="SNQ29008.1"/>
    </source>
</evidence>
<dbReference type="GO" id="GO:0005737">
    <property type="term" value="C:cytoplasm"/>
    <property type="evidence" value="ECO:0007669"/>
    <property type="project" value="TreeGrafter"/>
</dbReference>
<dbReference type="OrthoDB" id="9801669at2"/>
<keyword evidence="2" id="KW-0012">Acyltransferase</keyword>
<evidence type="ECO:0000313" key="6">
    <source>
        <dbReference type="Proteomes" id="UP000243463"/>
    </source>
</evidence>
<name>A0A217EET7_9GAMM</name>
<organism evidence="5 6">
    <name type="scientific">Acinetobacter apis</name>
    <dbReference type="NCBI Taxonomy" id="1229165"/>
    <lineage>
        <taxon>Bacteria</taxon>
        <taxon>Pseudomonadati</taxon>
        <taxon>Pseudomonadota</taxon>
        <taxon>Gammaproteobacteria</taxon>
        <taxon>Moraxellales</taxon>
        <taxon>Moraxellaceae</taxon>
        <taxon>Acinetobacter</taxon>
    </lineage>
</organism>
<dbReference type="InterPro" id="IPR016181">
    <property type="entry name" value="Acyl_CoA_acyltransferase"/>
</dbReference>
<evidence type="ECO:0000256" key="1">
    <source>
        <dbReference type="ARBA" id="ARBA00022679"/>
    </source>
</evidence>
<evidence type="ECO:0000256" key="2">
    <source>
        <dbReference type="ARBA" id="ARBA00023315"/>
    </source>
</evidence>
<dbReference type="SUPFAM" id="SSF55729">
    <property type="entry name" value="Acyl-CoA N-acyltransferases (Nat)"/>
    <property type="match status" value="1"/>
</dbReference>
<dbReference type="RefSeq" id="WP_088823016.1">
    <property type="nucleotide sequence ID" value="NZ_FZLN01000001.1"/>
</dbReference>
<dbReference type="EMBL" id="FZLN01000001">
    <property type="protein sequence ID" value="SNQ29008.1"/>
    <property type="molecule type" value="Genomic_DNA"/>
</dbReference>
<dbReference type="GO" id="GO:0005840">
    <property type="term" value="C:ribosome"/>
    <property type="evidence" value="ECO:0007669"/>
    <property type="project" value="UniProtKB-KW"/>
</dbReference>
<dbReference type="PANTHER" id="PTHR43792:SF8">
    <property type="entry name" value="[RIBOSOMAL PROTEIN US5]-ALANINE N-ACETYLTRANSFERASE"/>
    <property type="match status" value="1"/>
</dbReference>
<keyword evidence="5" id="KW-0687">Ribonucleoprotein</keyword>
<feature type="domain" description="N-acetyltransferase" evidence="4">
    <location>
        <begin position="38"/>
        <end position="186"/>
    </location>
</feature>
<accession>A0A217EET7</accession>
<dbReference type="PROSITE" id="PS51186">
    <property type="entry name" value="GNAT"/>
    <property type="match status" value="1"/>
</dbReference>
<protein>
    <submittedName>
        <fullName evidence="5">[SSU ribosomal protein S5P]-alanine acetyltransferase</fullName>
    </submittedName>
</protein>
<comment type="similarity">
    <text evidence="3">Belongs to the acetyltransferase family. RimJ subfamily.</text>
</comment>